<name>A0A6N7C2R1_9GAMM</name>
<sequence>MQNQDYLDILLKNKSKKPHENKFHAALESNAVLNNYFLI</sequence>
<protein>
    <submittedName>
        <fullName evidence="1">Uncharacterized protein</fullName>
    </submittedName>
</protein>
<gene>
    <name evidence="1" type="ORF">FQV37_2663</name>
</gene>
<comment type="caution">
    <text evidence="1">The sequence shown here is derived from an EMBL/GenBank/DDBJ whole genome shotgun (WGS) entry which is preliminary data.</text>
</comment>
<accession>A0A6N7C2R1</accession>
<dbReference type="AlphaFoldDB" id="A0A6N7C2R1"/>
<dbReference type="Proteomes" id="UP000471465">
    <property type="component" value="Unassembled WGS sequence"/>
</dbReference>
<proteinExistence type="predicted"/>
<organism evidence="1 2">
    <name type="scientific">Psychrobacter nivimaris</name>
    <dbReference type="NCBI Taxonomy" id="281738"/>
    <lineage>
        <taxon>Bacteria</taxon>
        <taxon>Pseudomonadati</taxon>
        <taxon>Pseudomonadota</taxon>
        <taxon>Gammaproteobacteria</taxon>
        <taxon>Moraxellales</taxon>
        <taxon>Moraxellaceae</taxon>
        <taxon>Psychrobacter</taxon>
    </lineage>
</organism>
<evidence type="ECO:0000313" key="1">
    <source>
        <dbReference type="EMBL" id="KAF0569636.1"/>
    </source>
</evidence>
<keyword evidence="2" id="KW-1185">Reference proteome</keyword>
<evidence type="ECO:0000313" key="2">
    <source>
        <dbReference type="Proteomes" id="UP000471465"/>
    </source>
</evidence>
<reference evidence="1 2" key="1">
    <citation type="submission" date="2019-09" db="EMBL/GenBank/DDBJ databases">
        <title>Draft genome sequence of Psychrobacter nivimaris LAMA 639, in search for biotechnological relevant genes.</title>
        <authorList>
            <person name="Lima A.O.S."/>
            <person name="Staloch B.E.K."/>
            <person name="Freitas R.C."/>
            <person name="Niero H."/>
            <person name="Silva M.A.C."/>
        </authorList>
    </citation>
    <scope>NUCLEOTIDE SEQUENCE [LARGE SCALE GENOMIC DNA]</scope>
    <source>
        <strain evidence="1 2">LAMA 639</strain>
    </source>
</reference>
<dbReference type="EMBL" id="VZIZ01000007">
    <property type="protein sequence ID" value="KAF0569636.1"/>
    <property type="molecule type" value="Genomic_DNA"/>
</dbReference>